<dbReference type="Proteomes" id="UP000030752">
    <property type="component" value="Unassembled WGS sequence"/>
</dbReference>
<dbReference type="GO" id="GO:0003700">
    <property type="term" value="F:DNA-binding transcription factor activity"/>
    <property type="evidence" value="ECO:0007669"/>
    <property type="project" value="TreeGrafter"/>
</dbReference>
<organism evidence="4 5">
    <name type="scientific">Cyphellophora europaea (strain CBS 101466)</name>
    <name type="common">Phialophora europaea</name>
    <dbReference type="NCBI Taxonomy" id="1220924"/>
    <lineage>
        <taxon>Eukaryota</taxon>
        <taxon>Fungi</taxon>
        <taxon>Dikarya</taxon>
        <taxon>Ascomycota</taxon>
        <taxon>Pezizomycotina</taxon>
        <taxon>Eurotiomycetes</taxon>
        <taxon>Chaetothyriomycetidae</taxon>
        <taxon>Chaetothyriales</taxon>
        <taxon>Cyphellophoraceae</taxon>
        <taxon>Cyphellophora</taxon>
    </lineage>
</organism>
<dbReference type="AlphaFoldDB" id="W2RSV0"/>
<evidence type="ECO:0000256" key="3">
    <source>
        <dbReference type="SAM" id="MobiDB-lite"/>
    </source>
</evidence>
<comment type="subcellular location">
    <subcellularLocation>
        <location evidence="1">Nucleus</location>
    </subcellularLocation>
</comment>
<protein>
    <submittedName>
        <fullName evidence="4">Uncharacterized protein</fullName>
    </submittedName>
</protein>
<dbReference type="HOGENOM" id="CLU_024405_0_0_1"/>
<dbReference type="GO" id="GO:0005634">
    <property type="term" value="C:nucleus"/>
    <property type="evidence" value="ECO:0007669"/>
    <property type="project" value="UniProtKB-SubCell"/>
</dbReference>
<evidence type="ECO:0000313" key="4">
    <source>
        <dbReference type="EMBL" id="ETN39527.1"/>
    </source>
</evidence>
<dbReference type="Pfam" id="PF11951">
    <property type="entry name" value="Fungal_trans_2"/>
    <property type="match status" value="1"/>
</dbReference>
<gene>
    <name evidence="4" type="ORF">HMPREF1541_05753</name>
</gene>
<dbReference type="GO" id="GO:0045944">
    <property type="term" value="P:positive regulation of transcription by RNA polymerase II"/>
    <property type="evidence" value="ECO:0007669"/>
    <property type="project" value="TreeGrafter"/>
</dbReference>
<dbReference type="STRING" id="1220924.W2RSV0"/>
<proteinExistence type="predicted"/>
<sequence length="453" mass="50163">MPTSSPRQNPYLCVCLPLALQSPSGDAKESLLMAILAVAAFNKAELATSNAKGYRDQAVHFAERASSILKSYSGDFGRKRAGPEDEVDRKALLAAVVTMTTIEIFSGGQHGKGYESLLLGKQIINITGGPEWWVAEPMRLTLLQIYRCLEIVAHTSGWKPPSSSIDVAADCWSLSATSRPGDALQHPDDIAPRSPTSASRIPGPGGQYTLDVSFGVARKTLQCLNKTIELSSLREARQEQIPDWQWPDHMHSVLRQLESEIFDVFDDPNALAGEGASNLLAQEGISDYVNEEIKENHVWAFHYSVALFFRRALCDGGSSVDAMLGDHAEADTTVSTTGRWSGQELVTKALDHLENIDVLSGDAIVANTLWPAFVAAVEAVHTPLRHRALIWFVRAKRHGIGNIAKAKELAMEVWRRVDRQTWGRPEKKAQYVELSRVDWRKVMQEMKMYIMLT</sequence>
<dbReference type="GO" id="GO:0000976">
    <property type="term" value="F:transcription cis-regulatory region binding"/>
    <property type="evidence" value="ECO:0007669"/>
    <property type="project" value="TreeGrafter"/>
</dbReference>
<dbReference type="EMBL" id="KB822721">
    <property type="protein sequence ID" value="ETN39527.1"/>
    <property type="molecule type" value="Genomic_DNA"/>
</dbReference>
<dbReference type="OrthoDB" id="3477330at2759"/>
<evidence type="ECO:0000256" key="2">
    <source>
        <dbReference type="ARBA" id="ARBA00023242"/>
    </source>
</evidence>
<dbReference type="InterPro" id="IPR021858">
    <property type="entry name" value="Fun_TF"/>
</dbReference>
<keyword evidence="5" id="KW-1185">Reference proteome</keyword>
<dbReference type="RefSeq" id="XP_008718312.1">
    <property type="nucleotide sequence ID" value="XM_008720090.1"/>
</dbReference>
<dbReference type="PANTHER" id="PTHR37534">
    <property type="entry name" value="TRANSCRIPTIONAL ACTIVATOR PROTEIN UGA3"/>
    <property type="match status" value="1"/>
</dbReference>
<dbReference type="VEuPathDB" id="FungiDB:HMPREF1541_05753"/>
<dbReference type="PANTHER" id="PTHR37534:SF7">
    <property type="entry name" value="TRANSCRIPTIONAL ACTIVATOR PROTEIN UGA3"/>
    <property type="match status" value="1"/>
</dbReference>
<reference evidence="4 5" key="1">
    <citation type="submission" date="2013-03" db="EMBL/GenBank/DDBJ databases">
        <title>The Genome Sequence of Phialophora europaea CBS 101466.</title>
        <authorList>
            <consortium name="The Broad Institute Genomics Platform"/>
            <person name="Cuomo C."/>
            <person name="de Hoog S."/>
            <person name="Gorbushina A."/>
            <person name="Walker B."/>
            <person name="Young S.K."/>
            <person name="Zeng Q."/>
            <person name="Gargeya S."/>
            <person name="Fitzgerald M."/>
            <person name="Haas B."/>
            <person name="Abouelleil A."/>
            <person name="Allen A.W."/>
            <person name="Alvarado L."/>
            <person name="Arachchi H.M."/>
            <person name="Berlin A.M."/>
            <person name="Chapman S.B."/>
            <person name="Gainer-Dewar J."/>
            <person name="Goldberg J."/>
            <person name="Griggs A."/>
            <person name="Gujja S."/>
            <person name="Hansen M."/>
            <person name="Howarth C."/>
            <person name="Imamovic A."/>
            <person name="Ireland A."/>
            <person name="Larimer J."/>
            <person name="McCowan C."/>
            <person name="Murphy C."/>
            <person name="Pearson M."/>
            <person name="Poon T.W."/>
            <person name="Priest M."/>
            <person name="Roberts A."/>
            <person name="Saif S."/>
            <person name="Shea T."/>
            <person name="Sisk P."/>
            <person name="Sykes S."/>
            <person name="Wortman J."/>
            <person name="Nusbaum C."/>
            <person name="Birren B."/>
        </authorList>
    </citation>
    <scope>NUCLEOTIDE SEQUENCE [LARGE SCALE GENOMIC DNA]</scope>
    <source>
        <strain evidence="4 5">CBS 101466</strain>
    </source>
</reference>
<keyword evidence="2" id="KW-0539">Nucleus</keyword>
<name>W2RSV0_CYPE1</name>
<accession>W2RSV0</accession>
<dbReference type="InParanoid" id="W2RSV0"/>
<evidence type="ECO:0000313" key="5">
    <source>
        <dbReference type="Proteomes" id="UP000030752"/>
    </source>
</evidence>
<evidence type="ECO:0000256" key="1">
    <source>
        <dbReference type="ARBA" id="ARBA00004123"/>
    </source>
</evidence>
<feature type="region of interest" description="Disordered" evidence="3">
    <location>
        <begin position="179"/>
        <end position="203"/>
    </location>
</feature>
<dbReference type="eggNOG" id="ENOG502RPBF">
    <property type="taxonomic scope" value="Eukaryota"/>
</dbReference>
<dbReference type="GeneID" id="19973092"/>